<dbReference type="Proteomes" id="UP001165430">
    <property type="component" value="Unassembled WGS sequence"/>
</dbReference>
<dbReference type="EMBL" id="JAKZGO010000009">
    <property type="protein sequence ID" value="MCH7414312.1"/>
    <property type="molecule type" value="Genomic_DNA"/>
</dbReference>
<reference evidence="1" key="1">
    <citation type="submission" date="2022-03" db="EMBL/GenBank/DDBJ databases">
        <title>De novo assembled genomes of Belliella spp. (Cyclobacteriaceae) strains.</title>
        <authorList>
            <person name="Szabo A."/>
            <person name="Korponai K."/>
            <person name="Felfoldi T."/>
        </authorList>
    </citation>
    <scope>NUCLEOTIDE SEQUENCE</scope>
    <source>
        <strain evidence="1">DSM 111903</strain>
    </source>
</reference>
<proteinExistence type="predicted"/>
<organism evidence="1 2">
    <name type="scientific">Belliella alkalica</name>
    <dbReference type="NCBI Taxonomy" id="1730871"/>
    <lineage>
        <taxon>Bacteria</taxon>
        <taxon>Pseudomonadati</taxon>
        <taxon>Bacteroidota</taxon>
        <taxon>Cytophagia</taxon>
        <taxon>Cytophagales</taxon>
        <taxon>Cyclobacteriaceae</taxon>
        <taxon>Belliella</taxon>
    </lineage>
</organism>
<comment type="caution">
    <text evidence="1">The sequence shown here is derived from an EMBL/GenBank/DDBJ whole genome shotgun (WGS) entry which is preliminary data.</text>
</comment>
<protein>
    <submittedName>
        <fullName evidence="1">Uncharacterized protein</fullName>
    </submittedName>
</protein>
<evidence type="ECO:0000313" key="1">
    <source>
        <dbReference type="EMBL" id="MCH7414312.1"/>
    </source>
</evidence>
<keyword evidence="2" id="KW-1185">Reference proteome</keyword>
<gene>
    <name evidence="1" type="ORF">MM213_12510</name>
</gene>
<accession>A0ABS9VD11</accession>
<dbReference type="RefSeq" id="WP_241412718.1">
    <property type="nucleotide sequence ID" value="NZ_JAKZGO010000009.1"/>
</dbReference>
<sequence>MNGTNVNTGSGGKVPPLFDHVKAYFSLKGMSSDEAEIFYYHYESMDWESENGTPFSNWKTLADDWIWNLLN</sequence>
<name>A0ABS9VD11_9BACT</name>
<evidence type="ECO:0000313" key="2">
    <source>
        <dbReference type="Proteomes" id="UP001165430"/>
    </source>
</evidence>